<keyword evidence="3" id="KW-1185">Reference proteome</keyword>
<feature type="compositionally biased region" description="Basic and acidic residues" evidence="1">
    <location>
        <begin position="298"/>
        <end position="308"/>
    </location>
</feature>
<organism evidence="2 3">
    <name type="scientific">Oikopleura dioica</name>
    <name type="common">Tunicate</name>
    <dbReference type="NCBI Taxonomy" id="34765"/>
    <lineage>
        <taxon>Eukaryota</taxon>
        <taxon>Metazoa</taxon>
        <taxon>Chordata</taxon>
        <taxon>Tunicata</taxon>
        <taxon>Appendicularia</taxon>
        <taxon>Copelata</taxon>
        <taxon>Oikopleuridae</taxon>
        <taxon>Oikopleura</taxon>
    </lineage>
</organism>
<evidence type="ECO:0000313" key="2">
    <source>
        <dbReference type="EMBL" id="CAG5101524.1"/>
    </source>
</evidence>
<dbReference type="EMBL" id="OU015570">
    <property type="protein sequence ID" value="CAG5101524.1"/>
    <property type="molecule type" value="Genomic_DNA"/>
</dbReference>
<reference evidence="2 3" key="1">
    <citation type="submission" date="2021-04" db="EMBL/GenBank/DDBJ databases">
        <authorList>
            <person name="Bliznina A."/>
        </authorList>
    </citation>
    <scope>NUCLEOTIDE SEQUENCE [LARGE SCALE GENOMIC DNA]</scope>
</reference>
<evidence type="ECO:0000313" key="3">
    <source>
        <dbReference type="Proteomes" id="UP001158576"/>
    </source>
</evidence>
<gene>
    <name evidence="2" type="ORF">OKIOD_LOCUS8732</name>
</gene>
<name>A0ABN7SSP9_OIKDI</name>
<feature type="compositionally biased region" description="Basic and acidic residues" evidence="1">
    <location>
        <begin position="247"/>
        <end position="257"/>
    </location>
</feature>
<accession>A0ABN7SSP9</accession>
<sequence length="308" mass="35233">MGVTDMDGNTSIDMVNRRIIFEKFKVAPSYDHQNVLKISTKHELSDENFEPDARKTYKEKLEKMRKEARESSTVDDIVLGEVVKENPKLEVRLMTKIRDKKYKKVFSKVTGCLPKEFQISAPMMRVELSNQVTRQKNEQMSDEKKEIVAKHLYELARDYIVVFPQDHGISVKNIIPIMVVEKRDDQGEAIPLAQSARIVAQAHRSVNLWTKAPPRVTDELKDVLAKAAKASKNKFIFRTVVKDLQDKSSQGIDHHETLGAPKASDSSRSPVGRPKNAHSNHRRAEDSKHPHSNRHPAKWADRADNLER</sequence>
<protein>
    <submittedName>
        <fullName evidence="2">Oidioi.mRNA.OKI2018_I69.YSR.g17174.t1.cds</fullName>
    </submittedName>
</protein>
<dbReference type="Proteomes" id="UP001158576">
    <property type="component" value="Chromosome YSR"/>
</dbReference>
<proteinExistence type="predicted"/>
<feature type="region of interest" description="Disordered" evidence="1">
    <location>
        <begin position="247"/>
        <end position="308"/>
    </location>
</feature>
<evidence type="ECO:0000256" key="1">
    <source>
        <dbReference type="SAM" id="MobiDB-lite"/>
    </source>
</evidence>